<evidence type="ECO:0000256" key="2">
    <source>
        <dbReference type="SAM" id="SignalP"/>
    </source>
</evidence>
<gene>
    <name evidence="3" type="ORF">TS85_22070</name>
</gene>
<keyword evidence="2" id="KW-0732">Signal</keyword>
<keyword evidence="1" id="KW-0812">Transmembrane</keyword>
<sequence length="72" mass="7265">MMLKKWAMMAPLLLASATLSVAPARAAVVVPGVTAGFLGMGTAELAALLVATATILESAKVINIVDDTPDSP</sequence>
<protein>
    <submittedName>
        <fullName evidence="3">Uncharacterized protein</fullName>
    </submittedName>
</protein>
<reference evidence="3 4" key="2">
    <citation type="submission" date="2015-02" db="EMBL/GenBank/DDBJ databases">
        <title>The complete genome of Sphingomonas hengshuiensis sp. WHSC-8 isolated from soil of Hengshui Lake.</title>
        <authorList>
            <person name="Wei S."/>
            <person name="Guo J."/>
            <person name="Su C."/>
            <person name="Wu R."/>
            <person name="Zhang Z."/>
            <person name="Liang K."/>
            <person name="Li H."/>
            <person name="Wang T."/>
            <person name="Liu H."/>
            <person name="Zhang C."/>
            <person name="Li Z."/>
            <person name="Wang Q."/>
            <person name="Meng J."/>
        </authorList>
    </citation>
    <scope>NUCLEOTIDE SEQUENCE [LARGE SCALE GENOMIC DNA]</scope>
    <source>
        <strain evidence="3 4">WHSC-8</strain>
    </source>
</reference>
<accession>A0A7U4JBS2</accession>
<dbReference type="AlphaFoldDB" id="A0A7U4JBS2"/>
<dbReference type="RefSeq" id="WP_044335124.1">
    <property type="nucleotide sequence ID" value="NZ_CP010836.1"/>
</dbReference>
<dbReference type="EMBL" id="CP010836">
    <property type="protein sequence ID" value="AJP73908.1"/>
    <property type="molecule type" value="Genomic_DNA"/>
</dbReference>
<evidence type="ECO:0000313" key="4">
    <source>
        <dbReference type="Proteomes" id="UP000032300"/>
    </source>
</evidence>
<name>A0A7U4JBS2_9SPHN</name>
<keyword evidence="4" id="KW-1185">Reference proteome</keyword>
<reference evidence="3 4" key="1">
    <citation type="journal article" date="2015" name="Int. J. Syst. Evol. Microbiol.">
        <title>Sphingomonas hengshuiensis sp. nov., isolated from lake wetland.</title>
        <authorList>
            <person name="Wei S."/>
            <person name="Wang T."/>
            <person name="Liu H."/>
            <person name="Zhang C."/>
            <person name="Guo J."/>
            <person name="Wang Q."/>
            <person name="Liang K."/>
            <person name="Zhang Z."/>
        </authorList>
    </citation>
    <scope>NUCLEOTIDE SEQUENCE [LARGE SCALE GENOMIC DNA]</scope>
    <source>
        <strain evidence="3 4">WHSC-8</strain>
    </source>
</reference>
<feature type="signal peptide" evidence="2">
    <location>
        <begin position="1"/>
        <end position="26"/>
    </location>
</feature>
<feature type="chain" id="PRO_5030986797" evidence="2">
    <location>
        <begin position="27"/>
        <end position="72"/>
    </location>
</feature>
<dbReference type="KEGG" id="sphi:TS85_22070"/>
<dbReference type="Proteomes" id="UP000032300">
    <property type="component" value="Chromosome"/>
</dbReference>
<organism evidence="3 4">
    <name type="scientific">Sphingomonas hengshuiensis</name>
    <dbReference type="NCBI Taxonomy" id="1609977"/>
    <lineage>
        <taxon>Bacteria</taxon>
        <taxon>Pseudomonadati</taxon>
        <taxon>Pseudomonadota</taxon>
        <taxon>Alphaproteobacteria</taxon>
        <taxon>Sphingomonadales</taxon>
        <taxon>Sphingomonadaceae</taxon>
        <taxon>Sphingomonas</taxon>
    </lineage>
</organism>
<evidence type="ECO:0000256" key="1">
    <source>
        <dbReference type="SAM" id="Phobius"/>
    </source>
</evidence>
<keyword evidence="1" id="KW-0472">Membrane</keyword>
<keyword evidence="1" id="KW-1133">Transmembrane helix</keyword>
<proteinExistence type="predicted"/>
<feature type="transmembrane region" description="Helical" evidence="1">
    <location>
        <begin position="36"/>
        <end position="56"/>
    </location>
</feature>
<evidence type="ECO:0000313" key="3">
    <source>
        <dbReference type="EMBL" id="AJP73908.1"/>
    </source>
</evidence>